<sequence length="856" mass="98988">MSVDLLFRAIKRNDIELAQEILKQGIKVNTLSLDGSALYYSIKCYNFQISKLLVENNADCNIVQLDFDCNGKHPNDGLQHSCFISTPIDLLCLNNEVNNDQFLAYLLEQRPMINEDMINNRILYCAQLYDDKNAETLFDYVASYFLRINMYDHVSFIGNNASLTLAAATLNINTAMQNSTMLTDGGTHEAFFTLIIRSLFEELVRFKLRKGSQITSESQYTHILRELLRSLEAYHLLLNIHRISHEQIQSLYPAIVNNIIIKLKNMKCKEEYTLPVKWNEHAICINFIRETDSIVIRIDNLNVGEKREHKVWTTDDQFLVLIPKIIGEIPLKKLDDNREYFLSLIRSMKTRVNRSNGMKIFYHNDNLKYLDTSRIAMFTKQLMEQSRNLKCFIQQAESNCFIKSHEPGFAIRSNDYNIYQQIITILRVYTMKLTTKDILSERNQLEQLLIKYWQKEATIDYRKIQQLLICLENSQQNDLLTCAKISDDDLQLHEEIGSGGFGIVYRATWLSRHFIVAVKKLCLNHLNEKAEKDFIKELTMMNRIRCPYIVSFLGACIDKGKYALIMEYMSLGSLYKVLHEDRLPLTWSQRMSIALQSVKGINYLHQYQPAILHRDVKSLNFLLEKAHDGYTTKVCDFGLSLTRNETSRQTKSSHTSFVYTLQWTAPEILRLEPYTDKSDIYSLGVVYWELVTNQIPYSGYNDSVVREFVLAGERLKISEDIPSSFRTIIEKCWAHGPNNRPSSSSLIQSIIACINNAQTYDDHSNSVSSYIKPIKKNNVQSESLSETRPAYQRPSSISTQKYNRPSTDNTIPPSSMAKGDLFKKIMSMMSAPTRSEDGRLMDEDGYYNEDGSRSWV</sequence>
<dbReference type="SMART" id="SM00220">
    <property type="entry name" value="S_TKc"/>
    <property type="match status" value="1"/>
</dbReference>
<accession>A0A816A008</accession>
<dbReference type="SUPFAM" id="SSF48403">
    <property type="entry name" value="Ankyrin repeat"/>
    <property type="match status" value="1"/>
</dbReference>
<keyword evidence="1" id="KW-0808">Transferase</keyword>
<evidence type="ECO:0000313" key="7">
    <source>
        <dbReference type="EMBL" id="CAF1589814.1"/>
    </source>
</evidence>
<keyword evidence="1" id="KW-0418">Kinase</keyword>
<evidence type="ECO:0000256" key="5">
    <source>
        <dbReference type="SAM" id="MobiDB-lite"/>
    </source>
</evidence>
<keyword evidence="3 4" id="KW-0067">ATP-binding</keyword>
<organism evidence="7 8">
    <name type="scientific">Adineta ricciae</name>
    <name type="common">Rotifer</name>
    <dbReference type="NCBI Taxonomy" id="249248"/>
    <lineage>
        <taxon>Eukaryota</taxon>
        <taxon>Metazoa</taxon>
        <taxon>Spiralia</taxon>
        <taxon>Gnathifera</taxon>
        <taxon>Rotifera</taxon>
        <taxon>Eurotatoria</taxon>
        <taxon>Bdelloidea</taxon>
        <taxon>Adinetida</taxon>
        <taxon>Adinetidae</taxon>
        <taxon>Adineta</taxon>
    </lineage>
</organism>
<name>A0A816A008_ADIRI</name>
<dbReference type="InterPro" id="IPR001245">
    <property type="entry name" value="Ser-Thr/Tyr_kinase_cat_dom"/>
</dbReference>
<feature type="region of interest" description="Disordered" evidence="5">
    <location>
        <begin position="832"/>
        <end position="856"/>
    </location>
</feature>
<gene>
    <name evidence="7" type="ORF">XAT740_LOCUS46433</name>
</gene>
<dbReference type="InterPro" id="IPR036770">
    <property type="entry name" value="Ankyrin_rpt-contain_sf"/>
</dbReference>
<reference evidence="7" key="1">
    <citation type="submission" date="2021-02" db="EMBL/GenBank/DDBJ databases">
        <authorList>
            <person name="Nowell W R."/>
        </authorList>
    </citation>
    <scope>NUCLEOTIDE SEQUENCE</scope>
</reference>
<dbReference type="InterPro" id="IPR008271">
    <property type="entry name" value="Ser/Thr_kinase_AS"/>
</dbReference>
<dbReference type="PRINTS" id="PR00109">
    <property type="entry name" value="TYRKINASE"/>
</dbReference>
<dbReference type="PROSITE" id="PS00108">
    <property type="entry name" value="PROTEIN_KINASE_ST"/>
    <property type="match status" value="1"/>
</dbReference>
<dbReference type="Gene3D" id="1.10.510.10">
    <property type="entry name" value="Transferase(Phosphotransferase) domain 1"/>
    <property type="match status" value="1"/>
</dbReference>
<dbReference type="InterPro" id="IPR051681">
    <property type="entry name" value="Ser/Thr_Kinases-Pseudokinases"/>
</dbReference>
<dbReference type="InterPro" id="IPR017441">
    <property type="entry name" value="Protein_kinase_ATP_BS"/>
</dbReference>
<dbReference type="PANTHER" id="PTHR44329">
    <property type="entry name" value="SERINE/THREONINE-PROTEIN KINASE TNNI3K-RELATED"/>
    <property type="match status" value="1"/>
</dbReference>
<dbReference type="InterPro" id="IPR000719">
    <property type="entry name" value="Prot_kinase_dom"/>
</dbReference>
<evidence type="ECO:0000256" key="3">
    <source>
        <dbReference type="ARBA" id="ARBA00022840"/>
    </source>
</evidence>
<keyword evidence="1" id="KW-0723">Serine/threonine-protein kinase</keyword>
<dbReference type="AlphaFoldDB" id="A0A816A008"/>
<dbReference type="PROSITE" id="PS50011">
    <property type="entry name" value="PROTEIN_KINASE_DOM"/>
    <property type="match status" value="1"/>
</dbReference>
<dbReference type="SUPFAM" id="SSF56112">
    <property type="entry name" value="Protein kinase-like (PK-like)"/>
    <property type="match status" value="1"/>
</dbReference>
<evidence type="ECO:0000313" key="8">
    <source>
        <dbReference type="Proteomes" id="UP000663828"/>
    </source>
</evidence>
<dbReference type="GO" id="GO:0005524">
    <property type="term" value="F:ATP binding"/>
    <property type="evidence" value="ECO:0007669"/>
    <property type="project" value="UniProtKB-UniRule"/>
</dbReference>
<proteinExistence type="predicted"/>
<dbReference type="PROSITE" id="PS00107">
    <property type="entry name" value="PROTEIN_KINASE_ATP"/>
    <property type="match status" value="1"/>
</dbReference>
<keyword evidence="8" id="KW-1185">Reference proteome</keyword>
<dbReference type="GO" id="GO:0004674">
    <property type="term" value="F:protein serine/threonine kinase activity"/>
    <property type="evidence" value="ECO:0007669"/>
    <property type="project" value="UniProtKB-KW"/>
</dbReference>
<dbReference type="CDD" id="cd13999">
    <property type="entry name" value="STKc_MAP3K-like"/>
    <property type="match status" value="1"/>
</dbReference>
<keyword evidence="2 4" id="KW-0547">Nucleotide-binding</keyword>
<evidence type="ECO:0000256" key="1">
    <source>
        <dbReference type="ARBA" id="ARBA00022527"/>
    </source>
</evidence>
<dbReference type="Pfam" id="PF07714">
    <property type="entry name" value="PK_Tyr_Ser-Thr"/>
    <property type="match status" value="1"/>
</dbReference>
<comment type="caution">
    <text evidence="7">The sequence shown here is derived from an EMBL/GenBank/DDBJ whole genome shotgun (WGS) entry which is preliminary data.</text>
</comment>
<feature type="region of interest" description="Disordered" evidence="5">
    <location>
        <begin position="779"/>
        <end position="817"/>
    </location>
</feature>
<feature type="domain" description="Protein kinase" evidence="6">
    <location>
        <begin position="490"/>
        <end position="752"/>
    </location>
</feature>
<dbReference type="InterPro" id="IPR011009">
    <property type="entry name" value="Kinase-like_dom_sf"/>
</dbReference>
<dbReference type="Gene3D" id="1.25.40.20">
    <property type="entry name" value="Ankyrin repeat-containing domain"/>
    <property type="match status" value="1"/>
</dbReference>
<evidence type="ECO:0000256" key="4">
    <source>
        <dbReference type="PROSITE-ProRule" id="PRU10141"/>
    </source>
</evidence>
<feature type="compositionally biased region" description="Polar residues" evidence="5">
    <location>
        <begin position="793"/>
        <end position="813"/>
    </location>
</feature>
<protein>
    <recommendedName>
        <fullName evidence="6">Protein kinase domain-containing protein</fullName>
    </recommendedName>
</protein>
<evidence type="ECO:0000259" key="6">
    <source>
        <dbReference type="PROSITE" id="PS50011"/>
    </source>
</evidence>
<dbReference type="EMBL" id="CAJNOR010006235">
    <property type="protein sequence ID" value="CAF1589814.1"/>
    <property type="molecule type" value="Genomic_DNA"/>
</dbReference>
<feature type="binding site" evidence="4">
    <location>
        <position position="520"/>
    </location>
    <ligand>
        <name>ATP</name>
        <dbReference type="ChEBI" id="CHEBI:30616"/>
    </ligand>
</feature>
<evidence type="ECO:0000256" key="2">
    <source>
        <dbReference type="ARBA" id="ARBA00022741"/>
    </source>
</evidence>
<dbReference type="Proteomes" id="UP000663828">
    <property type="component" value="Unassembled WGS sequence"/>
</dbReference>